<evidence type="ECO:0000313" key="13">
    <source>
        <dbReference type="Proteomes" id="UP000694680"/>
    </source>
</evidence>
<reference evidence="12" key="2">
    <citation type="submission" date="2025-09" db="UniProtKB">
        <authorList>
            <consortium name="Ensembl"/>
        </authorList>
    </citation>
    <scope>IDENTIFICATION</scope>
</reference>
<dbReference type="PANTHER" id="PTHR14167">
    <property type="entry name" value="SH3 DOMAIN-CONTAINING"/>
    <property type="match status" value="1"/>
</dbReference>
<dbReference type="Pfam" id="PF00018">
    <property type="entry name" value="SH3_1"/>
    <property type="match status" value="1"/>
</dbReference>
<feature type="compositionally biased region" description="Polar residues" evidence="9">
    <location>
        <begin position="301"/>
        <end position="312"/>
    </location>
</feature>
<evidence type="ECO:0000259" key="11">
    <source>
        <dbReference type="PROSITE" id="PS51021"/>
    </source>
</evidence>
<dbReference type="Ensembl" id="ENSGWIT00000007836.1">
    <property type="protein sequence ID" value="ENSGWIP00000007081.1"/>
    <property type="gene ID" value="ENSGWIG00000004137.1"/>
</dbReference>
<evidence type="ECO:0000256" key="3">
    <source>
        <dbReference type="ARBA" id="ARBA00006697"/>
    </source>
</evidence>
<feature type="compositionally biased region" description="Low complexity" evidence="9">
    <location>
        <begin position="278"/>
        <end position="290"/>
    </location>
</feature>
<dbReference type="Gene3D" id="2.30.30.40">
    <property type="entry name" value="SH3 Domains"/>
    <property type="match status" value="1"/>
</dbReference>
<comment type="similarity">
    <text evidence="3">Belongs to the endophilin family.</text>
</comment>
<dbReference type="InterPro" id="IPR050384">
    <property type="entry name" value="Endophilin_SH3RF"/>
</dbReference>
<name>A0A8C5DK17_GOUWI</name>
<dbReference type="InterPro" id="IPR035824">
    <property type="entry name" value="Endophilin_A_SH3"/>
</dbReference>
<feature type="domain" description="SH3" evidence="10">
    <location>
        <begin position="319"/>
        <end position="378"/>
    </location>
</feature>
<sequence>MKCVLHNAPYVALCRIVIQYFSSNHEVSPLCFQLLSEKISGEEGTKLDDEFIEMERKTTVTNKCLIELQSRTIEYLQPNPASRAKLSMLQSVSRVRGQVKSMGYPQTEGLLGVCMLRYGLQLGHHSLFGSALVDTGEALRQVAALKDDLDINIKHNFIDPLHDIQENELREIMNHLKKMEGRRLDLDYKRKRQGRISDQEIKQALEKFEESKSLAERSMFYFLEKDVQQLNQLSALMEAALDYHRQSHCILEDLRTKLETRVSSASQQPKREFRPKSMRSSFESISRHSSAPPTPVDHVTSVHSSWPGSPTTLYRPHQMDQPCCRSLYDFDPQNEGELGFKAGDLIILTNQIDQHWYEGMINGDSGFFPINYVKVIVPLPH</sequence>
<dbReference type="SUPFAM" id="SSF103657">
    <property type="entry name" value="BAR/IMD domain-like"/>
    <property type="match status" value="1"/>
</dbReference>
<evidence type="ECO:0000259" key="10">
    <source>
        <dbReference type="PROSITE" id="PS50002"/>
    </source>
</evidence>
<dbReference type="PANTHER" id="PTHR14167:SF45">
    <property type="entry name" value="ENDOPHILIN-A3"/>
    <property type="match status" value="1"/>
</dbReference>
<feature type="region of interest" description="Disordered" evidence="9">
    <location>
        <begin position="260"/>
        <end position="314"/>
    </location>
</feature>
<feature type="domain" description="BAR" evidence="11">
    <location>
        <begin position="36"/>
        <end position="267"/>
    </location>
</feature>
<dbReference type="GO" id="GO:0098978">
    <property type="term" value="C:glutamatergic synapse"/>
    <property type="evidence" value="ECO:0007669"/>
    <property type="project" value="TreeGrafter"/>
</dbReference>
<dbReference type="SUPFAM" id="SSF50044">
    <property type="entry name" value="SH3-domain"/>
    <property type="match status" value="1"/>
</dbReference>
<dbReference type="Gene3D" id="1.20.1270.60">
    <property type="entry name" value="Arfaptin homology (AH) domain/BAR domain"/>
    <property type="match status" value="1"/>
</dbReference>
<evidence type="ECO:0000256" key="5">
    <source>
        <dbReference type="ARBA" id="ARBA00022583"/>
    </source>
</evidence>
<dbReference type="Proteomes" id="UP000694680">
    <property type="component" value="Unassembled WGS sequence"/>
</dbReference>
<dbReference type="PROSITE" id="PS51021">
    <property type="entry name" value="BAR"/>
    <property type="match status" value="1"/>
</dbReference>
<evidence type="ECO:0000256" key="7">
    <source>
        <dbReference type="ARBA" id="ARBA00023136"/>
    </source>
</evidence>
<dbReference type="InterPro" id="IPR036028">
    <property type="entry name" value="SH3-like_dom_sf"/>
</dbReference>
<keyword evidence="6" id="KW-0175">Coiled coil</keyword>
<dbReference type="SMART" id="SM00721">
    <property type="entry name" value="BAR"/>
    <property type="match status" value="1"/>
</dbReference>
<dbReference type="Pfam" id="PF03114">
    <property type="entry name" value="BAR"/>
    <property type="match status" value="1"/>
</dbReference>
<keyword evidence="5" id="KW-0254">Endocytosis</keyword>
<evidence type="ECO:0000256" key="8">
    <source>
        <dbReference type="PROSITE-ProRule" id="PRU00192"/>
    </source>
</evidence>
<dbReference type="PRINTS" id="PR00452">
    <property type="entry name" value="SH3DOMAIN"/>
</dbReference>
<dbReference type="CDD" id="cd11803">
    <property type="entry name" value="SH3_Endophilin_A"/>
    <property type="match status" value="1"/>
</dbReference>
<comment type="subcellular location">
    <subcellularLocation>
        <location evidence="2">Early endosome</location>
    </subcellularLocation>
    <subcellularLocation>
        <location evidence="1">Membrane</location>
        <topology evidence="1">Peripheral membrane protein</topology>
    </subcellularLocation>
</comment>
<accession>A0A8C5DK17</accession>
<evidence type="ECO:0000313" key="12">
    <source>
        <dbReference type="Ensembl" id="ENSGWIP00000007081.1"/>
    </source>
</evidence>
<keyword evidence="7" id="KW-0472">Membrane</keyword>
<dbReference type="AlphaFoldDB" id="A0A8C5DK17"/>
<evidence type="ECO:0000256" key="1">
    <source>
        <dbReference type="ARBA" id="ARBA00004170"/>
    </source>
</evidence>
<dbReference type="GO" id="GO:0016191">
    <property type="term" value="P:synaptic vesicle uncoating"/>
    <property type="evidence" value="ECO:0007669"/>
    <property type="project" value="TreeGrafter"/>
</dbReference>
<gene>
    <name evidence="12" type="primary">LOC114458540</name>
</gene>
<dbReference type="SMART" id="SM00326">
    <property type="entry name" value="SH3"/>
    <property type="match status" value="1"/>
</dbReference>
<dbReference type="GO" id="GO:0005769">
    <property type="term" value="C:early endosome"/>
    <property type="evidence" value="ECO:0007669"/>
    <property type="project" value="UniProtKB-SubCell"/>
</dbReference>
<reference evidence="12" key="1">
    <citation type="submission" date="2025-08" db="UniProtKB">
        <authorList>
            <consortium name="Ensembl"/>
        </authorList>
    </citation>
    <scope>IDENTIFICATION</scope>
</reference>
<protein>
    <submittedName>
        <fullName evidence="12">Endophilin-A3-like</fullName>
    </submittedName>
</protein>
<keyword evidence="13" id="KW-1185">Reference proteome</keyword>
<evidence type="ECO:0000256" key="6">
    <source>
        <dbReference type="ARBA" id="ARBA00023054"/>
    </source>
</evidence>
<dbReference type="CDD" id="cd07592">
    <property type="entry name" value="BAR_Endophilin_A"/>
    <property type="match status" value="1"/>
</dbReference>
<dbReference type="InterPro" id="IPR027267">
    <property type="entry name" value="AH/BAR_dom_sf"/>
</dbReference>
<dbReference type="GO" id="GO:0098793">
    <property type="term" value="C:presynapse"/>
    <property type="evidence" value="ECO:0007669"/>
    <property type="project" value="TreeGrafter"/>
</dbReference>
<dbReference type="GO" id="GO:0016020">
    <property type="term" value="C:membrane"/>
    <property type="evidence" value="ECO:0007669"/>
    <property type="project" value="UniProtKB-SubCell"/>
</dbReference>
<proteinExistence type="inferred from homology"/>
<dbReference type="InterPro" id="IPR004148">
    <property type="entry name" value="BAR_dom"/>
</dbReference>
<evidence type="ECO:0000256" key="9">
    <source>
        <dbReference type="SAM" id="MobiDB-lite"/>
    </source>
</evidence>
<organism evidence="12 13">
    <name type="scientific">Gouania willdenowi</name>
    <name type="common">Blunt-snouted clingfish</name>
    <name type="synonym">Lepadogaster willdenowi</name>
    <dbReference type="NCBI Taxonomy" id="441366"/>
    <lineage>
        <taxon>Eukaryota</taxon>
        <taxon>Metazoa</taxon>
        <taxon>Chordata</taxon>
        <taxon>Craniata</taxon>
        <taxon>Vertebrata</taxon>
        <taxon>Euteleostomi</taxon>
        <taxon>Actinopterygii</taxon>
        <taxon>Neopterygii</taxon>
        <taxon>Teleostei</taxon>
        <taxon>Neoteleostei</taxon>
        <taxon>Acanthomorphata</taxon>
        <taxon>Ovalentaria</taxon>
        <taxon>Blenniimorphae</taxon>
        <taxon>Blenniiformes</taxon>
        <taxon>Gobiesocoidei</taxon>
        <taxon>Gobiesocidae</taxon>
        <taxon>Gobiesocinae</taxon>
        <taxon>Gouania</taxon>
    </lineage>
</organism>
<evidence type="ECO:0000256" key="4">
    <source>
        <dbReference type="ARBA" id="ARBA00022443"/>
    </source>
</evidence>
<dbReference type="InterPro" id="IPR001452">
    <property type="entry name" value="SH3_domain"/>
</dbReference>
<dbReference type="PROSITE" id="PS50002">
    <property type="entry name" value="SH3"/>
    <property type="match status" value="1"/>
</dbReference>
<evidence type="ECO:0000256" key="2">
    <source>
        <dbReference type="ARBA" id="ARBA00004412"/>
    </source>
</evidence>
<keyword evidence="4 8" id="KW-0728">SH3 domain</keyword>